<evidence type="ECO:0000259" key="1">
    <source>
        <dbReference type="SMART" id="SM00507"/>
    </source>
</evidence>
<sequence>MTTNRPETSRRYPPEAYAPNGELWWYLKFHPGTKRQYGDERKIAAWLTFHVDEGTTFTMRTLRQALGEGTVPNDKEQLNRRLRKLRQRDGWIIPSNTDDRTLPVGTYRLEKKGWHPGLGEREKEEGISNGKRRRVIERDGRRCVVCGVGSGEPYVGEPDSKAVMTVGHRIPRDRGGSLELDNLQTECKRCNETVRHELGNPESLVELRPDVKKLRTLDLKILLSWLNEGKRIRSQVDAVYDRTRKLSHAERATLTEEVRQMLEGRKKS</sequence>
<comment type="caution">
    <text evidence="2">The sequence shown here is derived from an EMBL/GenBank/DDBJ whole genome shotgun (WGS) entry which is preliminary data.</text>
</comment>
<gene>
    <name evidence="2" type="ORF">Airi02_043970</name>
</gene>
<proteinExistence type="predicted"/>
<dbReference type="RefSeq" id="WP_285574563.1">
    <property type="nucleotide sequence ID" value="NZ_BSTK01000006.1"/>
</dbReference>
<dbReference type="SMART" id="SM00507">
    <property type="entry name" value="HNHc"/>
    <property type="match status" value="1"/>
</dbReference>
<dbReference type="CDD" id="cd00085">
    <property type="entry name" value="HNHc"/>
    <property type="match status" value="1"/>
</dbReference>
<dbReference type="AlphaFoldDB" id="A0A9W6VV99"/>
<dbReference type="Pfam" id="PF01844">
    <property type="entry name" value="HNH"/>
    <property type="match status" value="1"/>
</dbReference>
<protein>
    <recommendedName>
        <fullName evidence="1">HNH nuclease domain-containing protein</fullName>
    </recommendedName>
</protein>
<dbReference type="InterPro" id="IPR003615">
    <property type="entry name" value="HNH_nuc"/>
</dbReference>
<keyword evidence="3" id="KW-1185">Reference proteome</keyword>
<reference evidence="2" key="1">
    <citation type="submission" date="2023-03" db="EMBL/GenBank/DDBJ databases">
        <title>Actinoallomurus iriomotensis NBRC 103684.</title>
        <authorList>
            <person name="Ichikawa N."/>
            <person name="Sato H."/>
            <person name="Tonouchi N."/>
        </authorList>
    </citation>
    <scope>NUCLEOTIDE SEQUENCE</scope>
    <source>
        <strain evidence="2">NBRC 103684</strain>
    </source>
</reference>
<accession>A0A9W6VV99</accession>
<dbReference type="Gene3D" id="1.10.30.50">
    <property type="match status" value="1"/>
</dbReference>
<name>A0A9W6VV99_9ACTN</name>
<dbReference type="GO" id="GO:0008270">
    <property type="term" value="F:zinc ion binding"/>
    <property type="evidence" value="ECO:0007669"/>
    <property type="project" value="InterPro"/>
</dbReference>
<feature type="domain" description="HNH nuclease" evidence="1">
    <location>
        <begin position="130"/>
        <end position="192"/>
    </location>
</feature>
<dbReference type="Proteomes" id="UP001165074">
    <property type="component" value="Unassembled WGS sequence"/>
</dbReference>
<evidence type="ECO:0000313" key="3">
    <source>
        <dbReference type="Proteomes" id="UP001165074"/>
    </source>
</evidence>
<dbReference type="GO" id="GO:0004519">
    <property type="term" value="F:endonuclease activity"/>
    <property type="evidence" value="ECO:0007669"/>
    <property type="project" value="InterPro"/>
</dbReference>
<dbReference type="GO" id="GO:0003676">
    <property type="term" value="F:nucleic acid binding"/>
    <property type="evidence" value="ECO:0007669"/>
    <property type="project" value="InterPro"/>
</dbReference>
<dbReference type="EMBL" id="BSTK01000006">
    <property type="protein sequence ID" value="GLY86468.1"/>
    <property type="molecule type" value="Genomic_DNA"/>
</dbReference>
<dbReference type="InterPro" id="IPR002711">
    <property type="entry name" value="HNH"/>
</dbReference>
<organism evidence="2 3">
    <name type="scientific">Actinoallomurus iriomotensis</name>
    <dbReference type="NCBI Taxonomy" id="478107"/>
    <lineage>
        <taxon>Bacteria</taxon>
        <taxon>Bacillati</taxon>
        <taxon>Actinomycetota</taxon>
        <taxon>Actinomycetes</taxon>
        <taxon>Streptosporangiales</taxon>
        <taxon>Thermomonosporaceae</taxon>
        <taxon>Actinoallomurus</taxon>
    </lineage>
</organism>
<evidence type="ECO:0000313" key="2">
    <source>
        <dbReference type="EMBL" id="GLY86468.1"/>
    </source>
</evidence>